<feature type="chain" id="PRO_5012727939" evidence="1">
    <location>
        <begin position="20"/>
        <end position="76"/>
    </location>
</feature>
<evidence type="ECO:0000313" key="3">
    <source>
        <dbReference type="Proteomes" id="UP000186955"/>
    </source>
</evidence>
<name>A0A1Q5UC77_9EURO</name>
<feature type="signal peptide" evidence="1">
    <location>
        <begin position="1"/>
        <end position="19"/>
    </location>
</feature>
<keyword evidence="3" id="KW-1185">Reference proteome</keyword>
<evidence type="ECO:0000256" key="1">
    <source>
        <dbReference type="SAM" id="SignalP"/>
    </source>
</evidence>
<organism evidence="2 3">
    <name type="scientific">Penicillium subrubescens</name>
    <dbReference type="NCBI Taxonomy" id="1316194"/>
    <lineage>
        <taxon>Eukaryota</taxon>
        <taxon>Fungi</taxon>
        <taxon>Dikarya</taxon>
        <taxon>Ascomycota</taxon>
        <taxon>Pezizomycotina</taxon>
        <taxon>Eurotiomycetes</taxon>
        <taxon>Eurotiomycetidae</taxon>
        <taxon>Eurotiales</taxon>
        <taxon>Aspergillaceae</taxon>
        <taxon>Penicillium</taxon>
    </lineage>
</organism>
<dbReference type="OrthoDB" id="4281801at2759"/>
<dbReference type="AlphaFoldDB" id="A0A1Q5UC77"/>
<dbReference type="EMBL" id="MNBE01000398">
    <property type="protein sequence ID" value="OKP10082.1"/>
    <property type="molecule type" value="Genomic_DNA"/>
</dbReference>
<comment type="caution">
    <text evidence="2">The sequence shown here is derived from an EMBL/GenBank/DDBJ whole genome shotgun (WGS) entry which is preliminary data.</text>
</comment>
<sequence>MKFQIIVGSLASLAVAAMAVPVENVTERVVFKGDQLKGLINVLRNNGRPDILAPDQSISCTVAYTLALSTYPFDLV</sequence>
<accession>A0A1Q5UC77</accession>
<protein>
    <submittedName>
        <fullName evidence="2">Uncharacterized protein</fullName>
    </submittedName>
</protein>
<gene>
    <name evidence="2" type="ORF">PENSUB_4547</name>
</gene>
<reference evidence="2 3" key="1">
    <citation type="submission" date="2016-10" db="EMBL/GenBank/DDBJ databases">
        <title>Genome sequence of the ascomycete fungus Penicillium subrubescens.</title>
        <authorList>
            <person name="De Vries R.P."/>
            <person name="Peng M."/>
            <person name="Dilokpimol A."/>
            <person name="Hilden K."/>
            <person name="Makela M.R."/>
            <person name="Grigoriev I."/>
            <person name="Riley R."/>
            <person name="Granchi Z."/>
        </authorList>
    </citation>
    <scope>NUCLEOTIDE SEQUENCE [LARGE SCALE GENOMIC DNA]</scope>
    <source>
        <strain evidence="2 3">CBS 132785</strain>
    </source>
</reference>
<dbReference type="Proteomes" id="UP000186955">
    <property type="component" value="Unassembled WGS sequence"/>
</dbReference>
<proteinExistence type="predicted"/>
<evidence type="ECO:0000313" key="2">
    <source>
        <dbReference type="EMBL" id="OKP10082.1"/>
    </source>
</evidence>
<keyword evidence="1" id="KW-0732">Signal</keyword>